<protein>
    <submittedName>
        <fullName evidence="1">Uncharacterized protein</fullName>
    </submittedName>
</protein>
<organism evidence="1">
    <name type="scientific">Podoviridae sp. cty0j11</name>
    <dbReference type="NCBI Taxonomy" id="2826592"/>
    <lineage>
        <taxon>Viruses</taxon>
        <taxon>Duplodnaviria</taxon>
        <taxon>Heunggongvirae</taxon>
        <taxon>Uroviricota</taxon>
        <taxon>Caudoviricetes</taxon>
    </lineage>
</organism>
<name>A0A8S5MCD6_9CAUD</name>
<proteinExistence type="predicted"/>
<sequence length="31" mass="3661">MTSHLLLRPLTWKVSTLNKTVTYRPGLWANY</sequence>
<evidence type="ECO:0000313" key="1">
    <source>
        <dbReference type="EMBL" id="DAD80001.1"/>
    </source>
</evidence>
<dbReference type="EMBL" id="BK014877">
    <property type="protein sequence ID" value="DAD80001.1"/>
    <property type="molecule type" value="Genomic_DNA"/>
</dbReference>
<reference evidence="1" key="1">
    <citation type="journal article" date="2021" name="Proc. Natl. Acad. Sci. U.S.A.">
        <title>A Catalog of Tens of Thousands of Viruses from Human Metagenomes Reveals Hidden Associations with Chronic Diseases.</title>
        <authorList>
            <person name="Tisza M.J."/>
            <person name="Buck C.B."/>
        </authorList>
    </citation>
    <scope>NUCLEOTIDE SEQUENCE</scope>
    <source>
        <strain evidence="1">Cty0j11</strain>
    </source>
</reference>
<accession>A0A8S5MCD6</accession>